<evidence type="ECO:0000313" key="2">
    <source>
        <dbReference type="EMBL" id="KEH31318.1"/>
    </source>
</evidence>
<feature type="transmembrane region" description="Helical" evidence="1">
    <location>
        <begin position="30"/>
        <end position="48"/>
    </location>
</feature>
<reference evidence="2 5" key="1">
    <citation type="journal article" date="2011" name="Nature">
        <title>The Medicago genome provides insight into the evolution of rhizobial symbioses.</title>
        <authorList>
            <person name="Young N.D."/>
            <person name="Debelle F."/>
            <person name="Oldroyd G.E."/>
            <person name="Geurts R."/>
            <person name="Cannon S.B."/>
            <person name="Udvardi M.K."/>
            <person name="Benedito V.A."/>
            <person name="Mayer K.F."/>
            <person name="Gouzy J."/>
            <person name="Schoof H."/>
            <person name="Van de Peer Y."/>
            <person name="Proost S."/>
            <person name="Cook D.R."/>
            <person name="Meyers B.C."/>
            <person name="Spannagl M."/>
            <person name="Cheung F."/>
            <person name="De Mita S."/>
            <person name="Krishnakumar V."/>
            <person name="Gundlach H."/>
            <person name="Zhou S."/>
            <person name="Mudge J."/>
            <person name="Bharti A.K."/>
            <person name="Murray J.D."/>
            <person name="Naoumkina M.A."/>
            <person name="Rosen B."/>
            <person name="Silverstein K.A."/>
            <person name="Tang H."/>
            <person name="Rombauts S."/>
            <person name="Zhao P.X."/>
            <person name="Zhou P."/>
            <person name="Barbe V."/>
            <person name="Bardou P."/>
            <person name="Bechner M."/>
            <person name="Bellec A."/>
            <person name="Berger A."/>
            <person name="Berges H."/>
            <person name="Bidwell S."/>
            <person name="Bisseling T."/>
            <person name="Choisne N."/>
            <person name="Couloux A."/>
            <person name="Denny R."/>
            <person name="Deshpande S."/>
            <person name="Dai X."/>
            <person name="Doyle J.J."/>
            <person name="Dudez A.M."/>
            <person name="Farmer A.D."/>
            <person name="Fouteau S."/>
            <person name="Franken C."/>
            <person name="Gibelin C."/>
            <person name="Gish J."/>
            <person name="Goldstein S."/>
            <person name="Gonzalez A.J."/>
            <person name="Green P.J."/>
            <person name="Hallab A."/>
            <person name="Hartog M."/>
            <person name="Hua A."/>
            <person name="Humphray S.J."/>
            <person name="Jeong D.H."/>
            <person name="Jing Y."/>
            <person name="Jocker A."/>
            <person name="Kenton S.M."/>
            <person name="Kim D.J."/>
            <person name="Klee K."/>
            <person name="Lai H."/>
            <person name="Lang C."/>
            <person name="Lin S."/>
            <person name="Macmil S.L."/>
            <person name="Magdelenat G."/>
            <person name="Matthews L."/>
            <person name="McCorrison J."/>
            <person name="Monaghan E.L."/>
            <person name="Mun J.H."/>
            <person name="Najar F.Z."/>
            <person name="Nicholson C."/>
            <person name="Noirot C."/>
            <person name="O'Bleness M."/>
            <person name="Paule C.R."/>
            <person name="Poulain J."/>
            <person name="Prion F."/>
            <person name="Qin B."/>
            <person name="Qu C."/>
            <person name="Retzel E.F."/>
            <person name="Riddle C."/>
            <person name="Sallet E."/>
            <person name="Samain S."/>
            <person name="Samson N."/>
            <person name="Sanders I."/>
            <person name="Saurat O."/>
            <person name="Scarpelli C."/>
            <person name="Schiex T."/>
            <person name="Segurens B."/>
            <person name="Severin A.J."/>
            <person name="Sherrier D.J."/>
            <person name="Shi R."/>
            <person name="Sims S."/>
            <person name="Singer S.R."/>
            <person name="Sinharoy S."/>
            <person name="Sterck L."/>
            <person name="Viollet A."/>
            <person name="Wang B.B."/>
            <person name="Wang K."/>
            <person name="Wang M."/>
            <person name="Wang X."/>
            <person name="Warfsmann J."/>
            <person name="Weissenbach J."/>
            <person name="White D.D."/>
            <person name="White J.D."/>
            <person name="Wiley G.B."/>
            <person name="Wincker P."/>
            <person name="Xing Y."/>
            <person name="Yang L."/>
            <person name="Yao Z."/>
            <person name="Ying F."/>
            <person name="Zhai J."/>
            <person name="Zhou L."/>
            <person name="Zuber A."/>
            <person name="Denarie J."/>
            <person name="Dixon R.A."/>
            <person name="May G.D."/>
            <person name="Schwartz D.C."/>
            <person name="Rogers J."/>
            <person name="Quetier F."/>
            <person name="Town C.D."/>
            <person name="Roe B.A."/>
        </authorList>
    </citation>
    <scope>NUCLEOTIDE SEQUENCE [LARGE SCALE GENOMIC DNA]</scope>
    <source>
        <strain evidence="2">A17</strain>
        <strain evidence="4 5">cv. Jemalong A17</strain>
    </source>
</reference>
<evidence type="ECO:0000313" key="4">
    <source>
        <dbReference type="EnsemblPlants" id="KEH31318"/>
    </source>
</evidence>
<dbReference type="PaxDb" id="3880-AES85256"/>
<keyword evidence="1" id="KW-1133">Transmembrane helix</keyword>
<dbReference type="EMBL" id="PSQE01000004">
    <property type="protein sequence ID" value="RHN62804.1"/>
    <property type="molecule type" value="Genomic_DNA"/>
</dbReference>
<evidence type="ECO:0000256" key="1">
    <source>
        <dbReference type="SAM" id="Phobius"/>
    </source>
</evidence>
<feature type="transmembrane region" description="Helical" evidence="1">
    <location>
        <begin position="60"/>
        <end position="79"/>
    </location>
</feature>
<dbReference type="OrthoDB" id="1935034at2759"/>
<protein>
    <submittedName>
        <fullName evidence="2">Transmembrane protein, putative</fullName>
    </submittedName>
</protein>
<accession>G8A1B8</accession>
<sequence>MATVVNESRDLELKKGWMENSLSSISTPPLQLLALVGIVVFLLWISSYMNMQSTSTNLNLFLLFLTLLITLISLFGRYMAPASNSNVIEGGDDGVQSTWGSVALLVFLLVFISNRLHPMFVVTIVFLYMYVLSV</sequence>
<evidence type="ECO:0000313" key="3">
    <source>
        <dbReference type="EMBL" id="RHN62804.1"/>
    </source>
</evidence>
<dbReference type="EnsemblPlants" id="KEH31318">
    <property type="protein sequence ID" value="KEH31318"/>
    <property type="gene ID" value="MTR_4g094472"/>
</dbReference>
<reference evidence="2 5" key="2">
    <citation type="journal article" date="2014" name="BMC Genomics">
        <title>An improved genome release (version Mt4.0) for the model legume Medicago truncatula.</title>
        <authorList>
            <person name="Tang H."/>
            <person name="Krishnakumar V."/>
            <person name="Bidwell S."/>
            <person name="Rosen B."/>
            <person name="Chan A."/>
            <person name="Zhou S."/>
            <person name="Gentzbittel L."/>
            <person name="Childs K.L."/>
            <person name="Yandell M."/>
            <person name="Gundlach H."/>
            <person name="Mayer K.F."/>
            <person name="Schwartz D.C."/>
            <person name="Town C.D."/>
        </authorList>
    </citation>
    <scope>GENOME REANNOTATION</scope>
    <source>
        <strain evidence="2">A17</strain>
        <strain evidence="4 5">cv. Jemalong A17</strain>
    </source>
</reference>
<dbReference type="OMA" id="NYLVMQI"/>
<dbReference type="Gramene" id="rna25414">
    <property type="protein sequence ID" value="RHN62804.1"/>
    <property type="gene ID" value="gene25414"/>
</dbReference>
<dbReference type="EMBL" id="CM001220">
    <property type="protein sequence ID" value="KEH31318.1"/>
    <property type="molecule type" value="Genomic_DNA"/>
</dbReference>
<gene>
    <name evidence="4" type="primary">25493351</name>
    <name evidence="2" type="ordered locus">MTR_4g094472</name>
    <name evidence="3" type="ORF">MtrunA17_Chr4g0051361</name>
</gene>
<dbReference type="PANTHER" id="PTHR33306">
    <property type="entry name" value="EXPRESSED PROTEIN-RELATED-RELATED"/>
    <property type="match status" value="1"/>
</dbReference>
<dbReference type="PANTHER" id="PTHR33306:SF41">
    <property type="entry name" value="PROTEIN, PUTATIVE-RELATED"/>
    <property type="match status" value="1"/>
</dbReference>
<feature type="transmembrane region" description="Helical" evidence="1">
    <location>
        <begin position="99"/>
        <end position="132"/>
    </location>
</feature>
<organism evidence="2 5">
    <name type="scientific">Medicago truncatula</name>
    <name type="common">Barrel medic</name>
    <name type="synonym">Medicago tribuloides</name>
    <dbReference type="NCBI Taxonomy" id="3880"/>
    <lineage>
        <taxon>Eukaryota</taxon>
        <taxon>Viridiplantae</taxon>
        <taxon>Streptophyta</taxon>
        <taxon>Embryophyta</taxon>
        <taxon>Tracheophyta</taxon>
        <taxon>Spermatophyta</taxon>
        <taxon>Magnoliopsida</taxon>
        <taxon>eudicotyledons</taxon>
        <taxon>Gunneridae</taxon>
        <taxon>Pentapetalae</taxon>
        <taxon>rosids</taxon>
        <taxon>fabids</taxon>
        <taxon>Fabales</taxon>
        <taxon>Fabaceae</taxon>
        <taxon>Papilionoideae</taxon>
        <taxon>50 kb inversion clade</taxon>
        <taxon>NPAAA clade</taxon>
        <taxon>Hologalegina</taxon>
        <taxon>IRL clade</taxon>
        <taxon>Trifolieae</taxon>
        <taxon>Medicago</taxon>
    </lineage>
</organism>
<dbReference type="HOGENOM" id="CLU_1809688_0_0_1"/>
<dbReference type="KEGG" id="mtr:25493351"/>
<reference evidence="3" key="4">
    <citation type="journal article" date="2018" name="Nat. Plants">
        <title>Whole-genome landscape of Medicago truncatula symbiotic genes.</title>
        <authorList>
            <person name="Pecrix Y."/>
            <person name="Gamas P."/>
            <person name="Carrere S."/>
        </authorList>
    </citation>
    <scope>NUCLEOTIDE SEQUENCE</scope>
    <source>
        <tissue evidence="3">Leaves</tissue>
    </source>
</reference>
<reference evidence="4" key="3">
    <citation type="submission" date="2015-04" db="UniProtKB">
        <authorList>
            <consortium name="EnsemblPlants"/>
        </authorList>
    </citation>
    <scope>IDENTIFICATION</scope>
    <source>
        <strain evidence="4">cv. Jemalong A17</strain>
    </source>
</reference>
<dbReference type="AlphaFoldDB" id="G8A1B8"/>
<keyword evidence="1" id="KW-0472">Membrane</keyword>
<name>G8A1B8_MEDTR</name>
<dbReference type="ExpressionAtlas" id="G8A1B8">
    <property type="expression patterns" value="differential"/>
</dbReference>
<dbReference type="Proteomes" id="UP000265566">
    <property type="component" value="Chromosome 4"/>
</dbReference>
<keyword evidence="1 2" id="KW-0812">Transmembrane</keyword>
<proteinExistence type="predicted"/>
<evidence type="ECO:0000313" key="5">
    <source>
        <dbReference type="Proteomes" id="UP000002051"/>
    </source>
</evidence>
<keyword evidence="5" id="KW-1185">Reference proteome</keyword>
<dbReference type="Proteomes" id="UP000002051">
    <property type="component" value="Chromosome 4"/>
</dbReference>